<proteinExistence type="predicted"/>
<comment type="caution">
    <text evidence="2">The sequence shown here is derived from an EMBL/GenBank/DDBJ whole genome shotgun (WGS) entry which is preliminary data.</text>
</comment>
<organism evidence="2 3">
    <name type="scientific">Sphingomonas trueperi</name>
    <dbReference type="NCBI Taxonomy" id="53317"/>
    <lineage>
        <taxon>Bacteria</taxon>
        <taxon>Pseudomonadati</taxon>
        <taxon>Pseudomonadota</taxon>
        <taxon>Alphaproteobacteria</taxon>
        <taxon>Sphingomonadales</taxon>
        <taxon>Sphingomonadaceae</taxon>
        <taxon>Sphingomonas</taxon>
    </lineage>
</organism>
<dbReference type="Proteomes" id="UP000531251">
    <property type="component" value="Unassembled WGS sequence"/>
</dbReference>
<evidence type="ECO:0000313" key="3">
    <source>
        <dbReference type="Proteomes" id="UP000531251"/>
    </source>
</evidence>
<accession>A0A7X5XXZ0</accession>
<feature type="region of interest" description="Disordered" evidence="1">
    <location>
        <begin position="1"/>
        <end position="42"/>
    </location>
</feature>
<dbReference type="RefSeq" id="WP_125977098.1">
    <property type="nucleotide sequence ID" value="NZ_BAAADY010000013.1"/>
</dbReference>
<feature type="compositionally biased region" description="Low complexity" evidence="1">
    <location>
        <begin position="188"/>
        <end position="204"/>
    </location>
</feature>
<evidence type="ECO:0000256" key="1">
    <source>
        <dbReference type="SAM" id="MobiDB-lite"/>
    </source>
</evidence>
<protein>
    <recommendedName>
        <fullName evidence="4">ElaB/YqjD/DUF883 family membrane-anchored ribosome-binding protein</fullName>
    </recommendedName>
</protein>
<feature type="compositionally biased region" description="Low complexity" evidence="1">
    <location>
        <begin position="163"/>
        <end position="175"/>
    </location>
</feature>
<sequence length="204" mass="20327">MADETANIAGDPLAGNMGETGAASGGTEGGSGAEGSSFTRNATDTIREEAAKYADQAKEHILGFAGTGKDRATSALDEVAEMMRTAAGDVDAKLGSQYGQYARTAADGIAGFADSLRGKDVNELLDEATEFVKKSPAIAVGTAAALGFVLARVIKSGIEASGTTPTDTDTTAAPTGNTPSTEDLKVEPAGFGSGPSASPGTTQS</sequence>
<evidence type="ECO:0000313" key="2">
    <source>
        <dbReference type="EMBL" id="NJB97391.1"/>
    </source>
</evidence>
<evidence type="ECO:0008006" key="4">
    <source>
        <dbReference type="Google" id="ProtNLM"/>
    </source>
</evidence>
<name>A0A7X5XXZ0_9SPHN</name>
<feature type="region of interest" description="Disordered" evidence="1">
    <location>
        <begin position="159"/>
        <end position="204"/>
    </location>
</feature>
<keyword evidence="3" id="KW-1185">Reference proteome</keyword>
<feature type="compositionally biased region" description="Gly residues" evidence="1">
    <location>
        <begin position="23"/>
        <end position="33"/>
    </location>
</feature>
<dbReference type="EMBL" id="JAATJB010000004">
    <property type="protein sequence ID" value="NJB97391.1"/>
    <property type="molecule type" value="Genomic_DNA"/>
</dbReference>
<dbReference type="AlphaFoldDB" id="A0A7X5XXZ0"/>
<gene>
    <name evidence="2" type="ORF">GGR89_001703</name>
</gene>
<reference evidence="2 3" key="1">
    <citation type="submission" date="2020-03" db="EMBL/GenBank/DDBJ databases">
        <title>Genomic Encyclopedia of Type Strains, Phase IV (KMG-IV): sequencing the most valuable type-strain genomes for metagenomic binning, comparative biology and taxonomic classification.</title>
        <authorList>
            <person name="Goeker M."/>
        </authorList>
    </citation>
    <scope>NUCLEOTIDE SEQUENCE [LARGE SCALE GENOMIC DNA]</scope>
    <source>
        <strain evidence="2 3">DSM 7225</strain>
    </source>
</reference>